<gene>
    <name evidence="1" type="ORF">TVAG_337990</name>
</gene>
<dbReference type="AlphaFoldDB" id="A2FFF8"/>
<reference evidence="1" key="1">
    <citation type="submission" date="2006-10" db="EMBL/GenBank/DDBJ databases">
        <authorList>
            <person name="Amadeo P."/>
            <person name="Zhao Q."/>
            <person name="Wortman J."/>
            <person name="Fraser-Liggett C."/>
            <person name="Carlton J."/>
        </authorList>
    </citation>
    <scope>NUCLEOTIDE SEQUENCE</scope>
    <source>
        <strain evidence="1">G3</strain>
    </source>
</reference>
<protein>
    <submittedName>
        <fullName evidence="1">Uncharacterized protein</fullName>
    </submittedName>
</protein>
<dbReference type="InParanoid" id="A2FFF8"/>
<dbReference type="RefSeq" id="XP_001309297.1">
    <property type="nucleotide sequence ID" value="XM_001309296.1"/>
</dbReference>
<dbReference type="EMBL" id="DS113762">
    <property type="protein sequence ID" value="EAX96367.1"/>
    <property type="molecule type" value="Genomic_DNA"/>
</dbReference>
<keyword evidence="2" id="KW-1185">Reference proteome</keyword>
<evidence type="ECO:0000313" key="1">
    <source>
        <dbReference type="EMBL" id="EAX96367.1"/>
    </source>
</evidence>
<dbReference type="Proteomes" id="UP000001542">
    <property type="component" value="Unassembled WGS sequence"/>
</dbReference>
<dbReference type="VEuPathDB" id="TrichDB:TVAGG3_0176750"/>
<organism evidence="1 2">
    <name type="scientific">Trichomonas vaginalis (strain ATCC PRA-98 / G3)</name>
    <dbReference type="NCBI Taxonomy" id="412133"/>
    <lineage>
        <taxon>Eukaryota</taxon>
        <taxon>Metamonada</taxon>
        <taxon>Parabasalia</taxon>
        <taxon>Trichomonadida</taxon>
        <taxon>Trichomonadidae</taxon>
        <taxon>Trichomonas</taxon>
    </lineage>
</organism>
<reference evidence="1" key="2">
    <citation type="journal article" date="2007" name="Science">
        <title>Draft genome sequence of the sexually transmitted pathogen Trichomonas vaginalis.</title>
        <authorList>
            <person name="Carlton J.M."/>
            <person name="Hirt R.P."/>
            <person name="Silva J.C."/>
            <person name="Delcher A.L."/>
            <person name="Schatz M."/>
            <person name="Zhao Q."/>
            <person name="Wortman J.R."/>
            <person name="Bidwell S.L."/>
            <person name="Alsmark U.C.M."/>
            <person name="Besteiro S."/>
            <person name="Sicheritz-Ponten T."/>
            <person name="Noel C.J."/>
            <person name="Dacks J.B."/>
            <person name="Foster P.G."/>
            <person name="Simillion C."/>
            <person name="Van de Peer Y."/>
            <person name="Miranda-Saavedra D."/>
            <person name="Barton G.J."/>
            <person name="Westrop G.D."/>
            <person name="Mueller S."/>
            <person name="Dessi D."/>
            <person name="Fiori P.L."/>
            <person name="Ren Q."/>
            <person name="Paulsen I."/>
            <person name="Zhang H."/>
            <person name="Bastida-Corcuera F.D."/>
            <person name="Simoes-Barbosa A."/>
            <person name="Brown M.T."/>
            <person name="Hayes R.D."/>
            <person name="Mukherjee M."/>
            <person name="Okumura C.Y."/>
            <person name="Schneider R."/>
            <person name="Smith A.J."/>
            <person name="Vanacova S."/>
            <person name="Villalvazo M."/>
            <person name="Haas B.J."/>
            <person name="Pertea M."/>
            <person name="Feldblyum T.V."/>
            <person name="Utterback T.R."/>
            <person name="Shu C.L."/>
            <person name="Osoegawa K."/>
            <person name="de Jong P.J."/>
            <person name="Hrdy I."/>
            <person name="Horvathova L."/>
            <person name="Zubacova Z."/>
            <person name="Dolezal P."/>
            <person name="Malik S.B."/>
            <person name="Logsdon J.M. Jr."/>
            <person name="Henze K."/>
            <person name="Gupta A."/>
            <person name="Wang C.C."/>
            <person name="Dunne R.L."/>
            <person name="Upcroft J.A."/>
            <person name="Upcroft P."/>
            <person name="White O."/>
            <person name="Salzberg S.L."/>
            <person name="Tang P."/>
            <person name="Chiu C.-H."/>
            <person name="Lee Y.-S."/>
            <person name="Embley T.M."/>
            <person name="Coombs G.H."/>
            <person name="Mottram J.C."/>
            <person name="Tachezy J."/>
            <person name="Fraser-Liggett C.M."/>
            <person name="Johnson P.J."/>
        </authorList>
    </citation>
    <scope>NUCLEOTIDE SEQUENCE [LARGE SCALE GENOMIC DNA]</scope>
    <source>
        <strain evidence="1">G3</strain>
    </source>
</reference>
<evidence type="ECO:0000313" key="2">
    <source>
        <dbReference type="Proteomes" id="UP000001542"/>
    </source>
</evidence>
<dbReference type="KEGG" id="tva:4754137"/>
<proteinExistence type="predicted"/>
<sequence>MFSIFFIFELLSKEEIQAAQSKDHDMKEASMNSKSSVIISMRWLSIEEQFHHLVFAITISQLLNLPFQVDYLRYPENGEQPQDYFNMKQYLLTKSYENNFNRLRVDKELTCKASDFFTKNSSKNILIRNYLDIAVLYGNKHFHNILVSQYGSRAVYQIANQFILRERTKYNSTFLYGIDITVFKSKKLKNLSDVSNIIQSFEKIFNDLNIHKDNYPDMLFTSNEPKLLKKLKKKYPKCTFMLHGKDSFFNLINCRTFIGTYRSEFSNAIIQSRAEGNNMIDYGDVKIEKINNEMPELIYNILDECEICADIYSYTLRVCGDNDAELAYVSNNFVHK</sequence>
<name>A2FFF8_TRIV3</name>
<accession>A2FFF8</accession>
<dbReference type="VEuPathDB" id="TrichDB:TVAG_337990"/>